<dbReference type="Gene3D" id="3.30.1360.150">
    <property type="match status" value="1"/>
</dbReference>
<evidence type="ECO:0000313" key="5">
    <source>
        <dbReference type="Proteomes" id="UP001202134"/>
    </source>
</evidence>
<dbReference type="SUPFAM" id="SSF53649">
    <property type="entry name" value="Alkaline phosphatase-like"/>
    <property type="match status" value="1"/>
</dbReference>
<keyword evidence="5" id="KW-1185">Reference proteome</keyword>
<dbReference type="InterPro" id="IPR017850">
    <property type="entry name" value="Alkaline_phosphatase_core_sf"/>
</dbReference>
<gene>
    <name evidence="4" type="ORF">L2737_16060</name>
</gene>
<evidence type="ECO:0000256" key="2">
    <source>
        <dbReference type="ARBA" id="ARBA00022723"/>
    </source>
</evidence>
<dbReference type="InterPro" id="IPR026263">
    <property type="entry name" value="Alkaline_phosphatase_prok"/>
</dbReference>
<reference evidence="4 5" key="1">
    <citation type="submission" date="2022-01" db="EMBL/GenBank/DDBJ databases">
        <title>Whole genome-based taxonomy of the Shewanellaceae.</title>
        <authorList>
            <person name="Martin-Rodriguez A.J."/>
        </authorList>
    </citation>
    <scope>NUCLEOTIDE SEQUENCE [LARGE SCALE GENOMIC DNA]</scope>
    <source>
        <strain evidence="4 5">DSM 24955</strain>
    </source>
</reference>
<keyword evidence="3" id="KW-0732">Signal</keyword>
<dbReference type="PIRSF" id="PIRSF031924">
    <property type="entry name" value="Pi-irrepressible_AP"/>
    <property type="match status" value="1"/>
</dbReference>
<accession>A0ABT0KSI8</accession>
<proteinExistence type="predicted"/>
<keyword evidence="1" id="KW-0597">Phosphoprotein</keyword>
<protein>
    <submittedName>
        <fullName evidence="4">Alkaline phosphatase family protein</fullName>
    </submittedName>
</protein>
<sequence>MKWLPAISIVSISLITLVTPFKDAQAKQPKLILQITVDQLRGDLLQRYQQHFSDDGFEYLINEGIYYKEAHHQHAITETVVGHTTLATGAHPSTHGMVSNLWFDKQMQQPIYNVQDEQHPLLSANAAVDAKNEIDPTQKASKVEGRSPKNIMATTFSDELTASNNGQSKVFAVSVKDRGAITLAGHTGKAFWFSKSAGEFVSSDYYYKQYPQWVTNWNKANPISTYANTQWQLSKPAQQYLFGDNQNHDWKTKLPGYGITFPHEFGPSDNPYFSTFLTVSPIGDEMTADFAKTVITNNNLGNNSHDNQIVTDYLSISFSSTDYVGHIFGPSSLEAEDNLLRLDRTLASLFGFIDDNIGLENTLIVLSADHGAPEAPGYLTQFGIKAKHFDLASLEKNAAIQSLKSKWKITGDLFVNAWQPYINLDHDKLAEQKVPLAEATTQVANILNSVSGIHRAYSFNHLLNGNVPNDEITQKVQNSFYPSRSGDIYLVFEPNVFVADFDGLNVASVHGSPWRYDTHVPIIFAGMKLKGQTINRPVATVDLAPTLSALMNINAPSSAVGYPLKEVLVK</sequence>
<dbReference type="RefSeq" id="WP_248956378.1">
    <property type="nucleotide sequence ID" value="NZ_JAKIKU010000009.1"/>
</dbReference>
<dbReference type="InterPro" id="IPR002591">
    <property type="entry name" value="Phosphodiest/P_Trfase"/>
</dbReference>
<dbReference type="Proteomes" id="UP001202134">
    <property type="component" value="Unassembled WGS sequence"/>
</dbReference>
<dbReference type="Pfam" id="PF01663">
    <property type="entry name" value="Phosphodiest"/>
    <property type="match status" value="1"/>
</dbReference>
<dbReference type="CDD" id="cd16016">
    <property type="entry name" value="AP-SPAP"/>
    <property type="match status" value="1"/>
</dbReference>
<dbReference type="PANTHER" id="PTHR10151:SF120">
    <property type="entry name" value="BIS(5'-ADENOSYL)-TRIPHOSPHATASE"/>
    <property type="match status" value="1"/>
</dbReference>
<keyword evidence="2" id="KW-0479">Metal-binding</keyword>
<evidence type="ECO:0000256" key="1">
    <source>
        <dbReference type="ARBA" id="ARBA00022553"/>
    </source>
</evidence>
<dbReference type="EMBL" id="JAKIKU010000009">
    <property type="protein sequence ID" value="MCL1046825.1"/>
    <property type="molecule type" value="Genomic_DNA"/>
</dbReference>
<dbReference type="Gene3D" id="3.40.720.10">
    <property type="entry name" value="Alkaline Phosphatase, subunit A"/>
    <property type="match status" value="1"/>
</dbReference>
<name>A0ABT0KSI8_9GAMM</name>
<evidence type="ECO:0000313" key="4">
    <source>
        <dbReference type="EMBL" id="MCL1046825.1"/>
    </source>
</evidence>
<dbReference type="PANTHER" id="PTHR10151">
    <property type="entry name" value="ECTONUCLEOTIDE PYROPHOSPHATASE/PHOSPHODIESTERASE"/>
    <property type="match status" value="1"/>
</dbReference>
<organism evidence="4 5">
    <name type="scientific">Shewanella electrodiphila</name>
    <dbReference type="NCBI Taxonomy" id="934143"/>
    <lineage>
        <taxon>Bacteria</taxon>
        <taxon>Pseudomonadati</taxon>
        <taxon>Pseudomonadota</taxon>
        <taxon>Gammaproteobacteria</taxon>
        <taxon>Alteromonadales</taxon>
        <taxon>Shewanellaceae</taxon>
        <taxon>Shewanella</taxon>
    </lineage>
</organism>
<comment type="caution">
    <text evidence="4">The sequence shown here is derived from an EMBL/GenBank/DDBJ whole genome shotgun (WGS) entry which is preliminary data.</text>
</comment>
<evidence type="ECO:0000256" key="3">
    <source>
        <dbReference type="ARBA" id="ARBA00022729"/>
    </source>
</evidence>